<dbReference type="AlphaFoldDB" id="A0A2N6LN02"/>
<feature type="active site" evidence="5">
    <location>
        <position position="86"/>
    </location>
</feature>
<gene>
    <name evidence="8" type="ORF">CEN46_03015</name>
</gene>
<comment type="caution">
    <text evidence="8">The sequence shown here is derived from an EMBL/GenBank/DDBJ whole genome shotgun (WGS) entry which is preliminary data.</text>
</comment>
<dbReference type="Pfam" id="PF00145">
    <property type="entry name" value="DNA_methylase"/>
    <property type="match status" value="1"/>
</dbReference>
<dbReference type="GO" id="GO:0032259">
    <property type="term" value="P:methylation"/>
    <property type="evidence" value="ECO:0007669"/>
    <property type="project" value="UniProtKB-KW"/>
</dbReference>
<keyword evidence="1 5" id="KW-0489">Methyltransferase</keyword>
<evidence type="ECO:0000256" key="5">
    <source>
        <dbReference type="PROSITE-ProRule" id="PRU01016"/>
    </source>
</evidence>
<accession>A0A2N6LN02</accession>
<evidence type="ECO:0000256" key="1">
    <source>
        <dbReference type="ARBA" id="ARBA00022603"/>
    </source>
</evidence>
<evidence type="ECO:0000256" key="3">
    <source>
        <dbReference type="ARBA" id="ARBA00022691"/>
    </source>
</evidence>
<evidence type="ECO:0000256" key="4">
    <source>
        <dbReference type="ARBA" id="ARBA00022747"/>
    </source>
</evidence>
<dbReference type="RefSeq" id="WP_102180388.1">
    <property type="nucleotide sequence ID" value="NZ_NMQE01000078.1"/>
</dbReference>
<dbReference type="GO" id="GO:0003886">
    <property type="term" value="F:DNA (cytosine-5-)-methyltransferase activity"/>
    <property type="evidence" value="ECO:0007669"/>
    <property type="project" value="UniProtKB-EC"/>
</dbReference>
<proteinExistence type="inferred from homology"/>
<dbReference type="PROSITE" id="PS00095">
    <property type="entry name" value="C5_MTASE_2"/>
    <property type="match status" value="1"/>
</dbReference>
<organism evidence="8 9">
    <name type="scientific">Fischerella thermalis CCMEE 5318</name>
    <dbReference type="NCBI Taxonomy" id="2019666"/>
    <lineage>
        <taxon>Bacteria</taxon>
        <taxon>Bacillati</taxon>
        <taxon>Cyanobacteriota</taxon>
        <taxon>Cyanophyceae</taxon>
        <taxon>Nostocales</taxon>
        <taxon>Hapalosiphonaceae</taxon>
        <taxon>Fischerella</taxon>
    </lineage>
</organism>
<dbReference type="NCBIfam" id="TIGR00675">
    <property type="entry name" value="dcm"/>
    <property type="match status" value="1"/>
</dbReference>
<protein>
    <recommendedName>
        <fullName evidence="7">Cytosine-specific methyltransferase</fullName>
        <ecNumber evidence="7">2.1.1.37</ecNumber>
    </recommendedName>
</protein>
<keyword evidence="2 5" id="KW-0808">Transferase</keyword>
<dbReference type="PANTHER" id="PTHR10629:SF52">
    <property type="entry name" value="DNA (CYTOSINE-5)-METHYLTRANSFERASE 1"/>
    <property type="match status" value="1"/>
</dbReference>
<sequence>MNSKKRPIGVDLFAGAGGMSLGFEQAGFDVLCSVELDPIHCATHEFNFPFWSILCKSVEDTTGEEIRNCSAIGSQEIDVVFGGSPCQGFSMIGKRALDDPRNGLVFHYLRLVLELQPKYFVFENVPGLTVGKHRQFLLEIIEEFRGSGYEVEANYQVLNAANYGVPQDRARLFLLGCRQGLPLPQYPVAKSKPTKFKKSKYIVFNPNLPNTPTVWDAIGDLPEIEKYSELFYRDWVIAEYGKPSNYSKKLRGLDFNQDDYSYERLFDTRILTSSIRTEHSTESILRFQQTIPGETEPISRFHKLHKNGICNTLRAGTASNRGAFTSPRPIHPIYPRCITVREAARLHSYPDWFRFHVTKWHGFRQVGNSVPPLLAKAVADEIIRVLEVVPVKPQEKMNLGNENLLKLNMSQAAQFYGVSAQVIEPRKRQTKISYV</sequence>
<evidence type="ECO:0000256" key="7">
    <source>
        <dbReference type="RuleBase" id="RU000417"/>
    </source>
</evidence>
<keyword evidence="3 5" id="KW-0949">S-adenosyl-L-methionine</keyword>
<name>A0A2N6LN02_9CYAN</name>
<evidence type="ECO:0000313" key="8">
    <source>
        <dbReference type="EMBL" id="PMB26748.1"/>
    </source>
</evidence>
<dbReference type="Gene3D" id="3.40.50.150">
    <property type="entry name" value="Vaccinia Virus protein VP39"/>
    <property type="match status" value="1"/>
</dbReference>
<dbReference type="PRINTS" id="PR00105">
    <property type="entry name" value="C5METTRFRASE"/>
</dbReference>
<evidence type="ECO:0000313" key="9">
    <source>
        <dbReference type="Proteomes" id="UP000235081"/>
    </source>
</evidence>
<dbReference type="EC" id="2.1.1.37" evidence="7"/>
<comment type="similarity">
    <text evidence="5 6">Belongs to the class I-like SAM-binding methyltransferase superfamily. C5-methyltransferase family.</text>
</comment>
<dbReference type="PANTHER" id="PTHR10629">
    <property type="entry name" value="CYTOSINE-SPECIFIC METHYLTRANSFERASE"/>
    <property type="match status" value="1"/>
</dbReference>
<dbReference type="GO" id="GO:0009307">
    <property type="term" value="P:DNA restriction-modification system"/>
    <property type="evidence" value="ECO:0007669"/>
    <property type="project" value="UniProtKB-KW"/>
</dbReference>
<dbReference type="InterPro" id="IPR050390">
    <property type="entry name" value="C5-Methyltransferase"/>
</dbReference>
<evidence type="ECO:0000256" key="6">
    <source>
        <dbReference type="RuleBase" id="RU000416"/>
    </source>
</evidence>
<dbReference type="InterPro" id="IPR018117">
    <property type="entry name" value="C5_DNA_meth_AS"/>
</dbReference>
<dbReference type="Proteomes" id="UP000235081">
    <property type="component" value="Unassembled WGS sequence"/>
</dbReference>
<keyword evidence="4" id="KW-0680">Restriction system</keyword>
<dbReference type="InterPro" id="IPR001525">
    <property type="entry name" value="C5_MeTfrase"/>
</dbReference>
<dbReference type="EMBL" id="NMQE01000078">
    <property type="protein sequence ID" value="PMB26748.1"/>
    <property type="molecule type" value="Genomic_DNA"/>
</dbReference>
<reference evidence="8 9" key="1">
    <citation type="submission" date="2017-07" db="EMBL/GenBank/DDBJ databases">
        <title>Genomes of Fischerella (Mastigocladus) sp. strains.</title>
        <authorList>
            <person name="Miller S.R."/>
        </authorList>
    </citation>
    <scope>NUCLEOTIDE SEQUENCE [LARGE SCALE GENOMIC DNA]</scope>
    <source>
        <strain evidence="8 9">CCMEE 5318</strain>
    </source>
</reference>
<dbReference type="InterPro" id="IPR031303">
    <property type="entry name" value="C5_meth_CS"/>
</dbReference>
<dbReference type="Gene3D" id="3.90.120.10">
    <property type="entry name" value="DNA Methylase, subunit A, domain 2"/>
    <property type="match status" value="1"/>
</dbReference>
<comment type="catalytic activity">
    <reaction evidence="7">
        <text>a 2'-deoxycytidine in DNA + S-adenosyl-L-methionine = a 5-methyl-2'-deoxycytidine in DNA + S-adenosyl-L-homocysteine + H(+)</text>
        <dbReference type="Rhea" id="RHEA:13681"/>
        <dbReference type="Rhea" id="RHEA-COMP:11369"/>
        <dbReference type="Rhea" id="RHEA-COMP:11370"/>
        <dbReference type="ChEBI" id="CHEBI:15378"/>
        <dbReference type="ChEBI" id="CHEBI:57856"/>
        <dbReference type="ChEBI" id="CHEBI:59789"/>
        <dbReference type="ChEBI" id="CHEBI:85452"/>
        <dbReference type="ChEBI" id="CHEBI:85454"/>
        <dbReference type="EC" id="2.1.1.37"/>
    </reaction>
</comment>
<dbReference type="PROSITE" id="PS00094">
    <property type="entry name" value="C5_MTASE_1"/>
    <property type="match status" value="1"/>
</dbReference>
<dbReference type="InterPro" id="IPR029063">
    <property type="entry name" value="SAM-dependent_MTases_sf"/>
</dbReference>
<evidence type="ECO:0000256" key="2">
    <source>
        <dbReference type="ARBA" id="ARBA00022679"/>
    </source>
</evidence>
<dbReference type="PROSITE" id="PS51679">
    <property type="entry name" value="SAM_MT_C5"/>
    <property type="match status" value="1"/>
</dbReference>
<dbReference type="SUPFAM" id="SSF53335">
    <property type="entry name" value="S-adenosyl-L-methionine-dependent methyltransferases"/>
    <property type="match status" value="1"/>
</dbReference>